<dbReference type="PANTHER" id="PTHR30346">
    <property type="entry name" value="TRANSCRIPTIONAL DUAL REGULATOR HCAR-RELATED"/>
    <property type="match status" value="1"/>
</dbReference>
<proteinExistence type="inferred from homology"/>
<organism evidence="6 7">
    <name type="scientific">Brevibacillus centrosporus</name>
    <dbReference type="NCBI Taxonomy" id="54910"/>
    <lineage>
        <taxon>Bacteria</taxon>
        <taxon>Bacillati</taxon>
        <taxon>Bacillota</taxon>
        <taxon>Bacilli</taxon>
        <taxon>Bacillales</taxon>
        <taxon>Paenibacillaceae</taxon>
        <taxon>Brevibacillus</taxon>
    </lineage>
</organism>
<evidence type="ECO:0000313" key="6">
    <source>
        <dbReference type="EMBL" id="SFK85163.1"/>
    </source>
</evidence>
<name>A0A1I4CWK7_9BACL</name>
<dbReference type="InterPro" id="IPR005119">
    <property type="entry name" value="LysR_subst-bd"/>
</dbReference>
<accession>A0A1I4CWK7</accession>
<dbReference type="PANTHER" id="PTHR30346:SF0">
    <property type="entry name" value="HCA OPERON TRANSCRIPTIONAL ACTIVATOR HCAR"/>
    <property type="match status" value="1"/>
</dbReference>
<dbReference type="PRINTS" id="PR00039">
    <property type="entry name" value="HTHLYSR"/>
</dbReference>
<comment type="similarity">
    <text evidence="1">Belongs to the LysR transcriptional regulatory family.</text>
</comment>
<dbReference type="InterPro" id="IPR000847">
    <property type="entry name" value="LysR_HTH_N"/>
</dbReference>
<dbReference type="Pfam" id="PF03466">
    <property type="entry name" value="LysR_substrate"/>
    <property type="match status" value="1"/>
</dbReference>
<evidence type="ECO:0000256" key="1">
    <source>
        <dbReference type="ARBA" id="ARBA00009437"/>
    </source>
</evidence>
<keyword evidence="7" id="KW-1185">Reference proteome</keyword>
<reference evidence="7" key="1">
    <citation type="submission" date="2016-10" db="EMBL/GenBank/DDBJ databases">
        <authorList>
            <person name="Varghese N."/>
            <person name="Submissions S."/>
        </authorList>
    </citation>
    <scope>NUCLEOTIDE SEQUENCE [LARGE SCALE GENOMIC DNA]</scope>
    <source>
        <strain evidence="7">OK042</strain>
    </source>
</reference>
<dbReference type="EMBL" id="FORT01000021">
    <property type="protein sequence ID" value="SFK85163.1"/>
    <property type="molecule type" value="Genomic_DNA"/>
</dbReference>
<dbReference type="Proteomes" id="UP000198915">
    <property type="component" value="Unassembled WGS sequence"/>
</dbReference>
<dbReference type="Gene3D" id="1.10.10.10">
    <property type="entry name" value="Winged helix-like DNA-binding domain superfamily/Winged helix DNA-binding domain"/>
    <property type="match status" value="1"/>
</dbReference>
<sequence length="348" mass="39245">MSLSIMVHLDTRRAEISDRYSVISFPYYELTQMRLCVIIKQSFLSKIDTGGKDGHPSASLFIAVAEHLNFSEAARSLFVAQPAISQQIAYLEKKLGVKLFIRSKHSVELTLVGTLFLKDAREIVQRLEESVENVRLAEEGRIGTIRIGLLSVSVRSFLPLVVRSFRKKYPNIHIHFAFYNVGEINKKLERDEIDLAFTLSHGLGSMKGIAYQKLWAQPYCVILPHDHRLAASTSLRLEQLSTEPFVMLDRSQSPQGYDHILTLCAKHGFSPDIVSHASRIDAVMLMVDAGIGITVQSKHVQMYATPSLRLIDLEGDGYEADVVACWKKDTPNRSIVLFMEEVARQLEK</sequence>
<dbReference type="PROSITE" id="PS50931">
    <property type="entry name" value="HTH_LYSR"/>
    <property type="match status" value="1"/>
</dbReference>
<dbReference type="Pfam" id="PF00126">
    <property type="entry name" value="HTH_1"/>
    <property type="match status" value="1"/>
</dbReference>
<evidence type="ECO:0000256" key="4">
    <source>
        <dbReference type="ARBA" id="ARBA00023163"/>
    </source>
</evidence>
<gene>
    <name evidence="6" type="ORF">SAMN05518846_121110</name>
</gene>
<feature type="domain" description="HTH lysR-type" evidence="5">
    <location>
        <begin position="61"/>
        <end position="110"/>
    </location>
</feature>
<dbReference type="SUPFAM" id="SSF46785">
    <property type="entry name" value="Winged helix' DNA-binding domain"/>
    <property type="match status" value="1"/>
</dbReference>
<dbReference type="CDD" id="cd08414">
    <property type="entry name" value="PBP2_LTTR_aromatics_like"/>
    <property type="match status" value="1"/>
</dbReference>
<dbReference type="SUPFAM" id="SSF53850">
    <property type="entry name" value="Periplasmic binding protein-like II"/>
    <property type="match status" value="1"/>
</dbReference>
<dbReference type="GO" id="GO:0003700">
    <property type="term" value="F:DNA-binding transcription factor activity"/>
    <property type="evidence" value="ECO:0007669"/>
    <property type="project" value="InterPro"/>
</dbReference>
<dbReference type="InterPro" id="IPR036388">
    <property type="entry name" value="WH-like_DNA-bd_sf"/>
</dbReference>
<dbReference type="AlphaFoldDB" id="A0A1I4CWK7"/>
<keyword evidence="2" id="KW-0805">Transcription regulation</keyword>
<evidence type="ECO:0000256" key="2">
    <source>
        <dbReference type="ARBA" id="ARBA00023015"/>
    </source>
</evidence>
<dbReference type="STRING" id="1884381.SAMN05518846_121110"/>
<dbReference type="Gene3D" id="3.40.190.10">
    <property type="entry name" value="Periplasmic binding protein-like II"/>
    <property type="match status" value="2"/>
</dbReference>
<evidence type="ECO:0000256" key="3">
    <source>
        <dbReference type="ARBA" id="ARBA00023125"/>
    </source>
</evidence>
<keyword evidence="4" id="KW-0804">Transcription</keyword>
<evidence type="ECO:0000313" key="7">
    <source>
        <dbReference type="Proteomes" id="UP000198915"/>
    </source>
</evidence>
<dbReference type="GO" id="GO:0003677">
    <property type="term" value="F:DNA binding"/>
    <property type="evidence" value="ECO:0007669"/>
    <property type="project" value="UniProtKB-KW"/>
</dbReference>
<dbReference type="GO" id="GO:0032993">
    <property type="term" value="C:protein-DNA complex"/>
    <property type="evidence" value="ECO:0007669"/>
    <property type="project" value="TreeGrafter"/>
</dbReference>
<keyword evidence="3 6" id="KW-0238">DNA-binding</keyword>
<dbReference type="InterPro" id="IPR036390">
    <property type="entry name" value="WH_DNA-bd_sf"/>
</dbReference>
<dbReference type="FunFam" id="1.10.10.10:FF:000001">
    <property type="entry name" value="LysR family transcriptional regulator"/>
    <property type="match status" value="1"/>
</dbReference>
<evidence type="ECO:0000259" key="5">
    <source>
        <dbReference type="PROSITE" id="PS50931"/>
    </source>
</evidence>
<protein>
    <submittedName>
        <fullName evidence="6">DNA-binding transcriptional regulator, LysR family</fullName>
    </submittedName>
</protein>